<evidence type="ECO:0008006" key="4">
    <source>
        <dbReference type="Google" id="ProtNLM"/>
    </source>
</evidence>
<gene>
    <name evidence="2" type="ORF">ACFO0C_05195</name>
</gene>
<organism evidence="2 3">
    <name type="scientific">Actinoplanes subglobosus</name>
    <dbReference type="NCBI Taxonomy" id="1547892"/>
    <lineage>
        <taxon>Bacteria</taxon>
        <taxon>Bacillati</taxon>
        <taxon>Actinomycetota</taxon>
        <taxon>Actinomycetes</taxon>
        <taxon>Micromonosporales</taxon>
        <taxon>Micromonosporaceae</taxon>
        <taxon>Actinoplanes</taxon>
    </lineage>
</organism>
<evidence type="ECO:0000256" key="1">
    <source>
        <dbReference type="SAM" id="SignalP"/>
    </source>
</evidence>
<evidence type="ECO:0000313" key="3">
    <source>
        <dbReference type="Proteomes" id="UP001595867"/>
    </source>
</evidence>
<name>A0ABV8IMV4_9ACTN</name>
<comment type="caution">
    <text evidence="2">The sequence shown here is derived from an EMBL/GenBank/DDBJ whole genome shotgun (WGS) entry which is preliminary data.</text>
</comment>
<accession>A0ABV8IMV4</accession>
<protein>
    <recommendedName>
        <fullName evidence="4">Lipoprotein</fullName>
    </recommendedName>
</protein>
<evidence type="ECO:0000313" key="2">
    <source>
        <dbReference type="EMBL" id="MFC4064315.1"/>
    </source>
</evidence>
<proteinExistence type="predicted"/>
<sequence>MASRTRDGLGRMVIPAVLFLAVAGCADPGAEQAAARPEAAGTGTAGYDPAAVLAEFDAADSAASKSGDGEKLAVWETGPALQNSLAGVKRARLSKRVLPGFKHQDPVFAVADSCFVTSAKMAVDGEDRPRADAAHFVRNSEGKWQLSHHVMVSDELVAATGVFPRATAHPTDQVLDAARRTALTGEVFNRSIAGPADTTVLARSAVLDDQLAAGWSIYTTQMEAASMKVDRRLTASEWAPCAAKTDDGIVGFLTLNVVDTIVSTRDGADAVLAPPAPDLLATGRTTAVTAHRIAVSRVEVFLLELPLDGGPAAVLGLTDAATEINATN</sequence>
<feature type="signal peptide" evidence="1">
    <location>
        <begin position="1"/>
        <end position="26"/>
    </location>
</feature>
<dbReference type="EMBL" id="JBHSBL010000005">
    <property type="protein sequence ID" value="MFC4064315.1"/>
    <property type="molecule type" value="Genomic_DNA"/>
</dbReference>
<dbReference type="Proteomes" id="UP001595867">
    <property type="component" value="Unassembled WGS sequence"/>
</dbReference>
<dbReference type="RefSeq" id="WP_378065346.1">
    <property type="nucleotide sequence ID" value="NZ_JBHSBL010000005.1"/>
</dbReference>
<dbReference type="PROSITE" id="PS51257">
    <property type="entry name" value="PROKAR_LIPOPROTEIN"/>
    <property type="match status" value="1"/>
</dbReference>
<reference evidence="3" key="1">
    <citation type="journal article" date="2019" name="Int. J. Syst. Evol. Microbiol.">
        <title>The Global Catalogue of Microorganisms (GCM) 10K type strain sequencing project: providing services to taxonomists for standard genome sequencing and annotation.</title>
        <authorList>
            <consortium name="The Broad Institute Genomics Platform"/>
            <consortium name="The Broad Institute Genome Sequencing Center for Infectious Disease"/>
            <person name="Wu L."/>
            <person name="Ma J."/>
        </authorList>
    </citation>
    <scope>NUCLEOTIDE SEQUENCE [LARGE SCALE GENOMIC DNA]</scope>
    <source>
        <strain evidence="3">TBRC 5832</strain>
    </source>
</reference>
<keyword evidence="3" id="KW-1185">Reference proteome</keyword>
<keyword evidence="1" id="KW-0732">Signal</keyword>
<feature type="chain" id="PRO_5045888234" description="Lipoprotein" evidence="1">
    <location>
        <begin position="27"/>
        <end position="328"/>
    </location>
</feature>